<proteinExistence type="inferred from homology"/>
<comment type="function">
    <text evidence="12 13">Catalyzes the ATP-dependent phosphorylation of L-homoserine to L-homoserine phosphate.</text>
</comment>
<keyword evidence="8 13" id="KW-0547">Nucleotide-binding</keyword>
<keyword evidence="13" id="KW-0963">Cytoplasm</keyword>
<protein>
    <recommendedName>
        <fullName evidence="4 13">Homoserine kinase</fullName>
        <shortName evidence="13">HK</shortName>
        <shortName evidence="13">HSK</shortName>
        <ecNumber evidence="3 13">2.7.1.39</ecNumber>
    </recommendedName>
</protein>
<dbReference type="PANTHER" id="PTHR20861">
    <property type="entry name" value="HOMOSERINE/4-DIPHOSPHOCYTIDYL-2-C-METHYL-D-ERYTHRITOL KINASE"/>
    <property type="match status" value="1"/>
</dbReference>
<accession>A0AB38A5C4</accession>
<dbReference type="EMBL" id="FNSH01000001">
    <property type="protein sequence ID" value="SEB49908.1"/>
    <property type="molecule type" value="Genomic_DNA"/>
</dbReference>
<evidence type="ECO:0000256" key="13">
    <source>
        <dbReference type="HAMAP-Rule" id="MF_00384"/>
    </source>
</evidence>
<comment type="similarity">
    <text evidence="2 13">Belongs to the GHMP kinase family. Homoserine kinase subfamily.</text>
</comment>
<keyword evidence="5 13" id="KW-0028">Amino-acid biosynthesis</keyword>
<keyword evidence="9 13" id="KW-0418">Kinase</keyword>
<keyword evidence="6 13" id="KW-0808">Transferase</keyword>
<evidence type="ECO:0000259" key="14">
    <source>
        <dbReference type="Pfam" id="PF00288"/>
    </source>
</evidence>
<evidence type="ECO:0000256" key="4">
    <source>
        <dbReference type="ARBA" id="ARBA00017858"/>
    </source>
</evidence>
<evidence type="ECO:0000256" key="8">
    <source>
        <dbReference type="ARBA" id="ARBA00022741"/>
    </source>
</evidence>
<keyword evidence="7 13" id="KW-0791">Threonine biosynthesis</keyword>
<dbReference type="InterPro" id="IPR013750">
    <property type="entry name" value="GHMP_kinase_C_dom"/>
</dbReference>
<comment type="subcellular location">
    <subcellularLocation>
        <location evidence="13">Cytoplasm</location>
    </subcellularLocation>
</comment>
<comment type="pathway">
    <text evidence="1 13">Amino-acid biosynthesis; L-threonine biosynthesis; L-threonine from L-aspartate: step 4/5.</text>
</comment>
<comment type="catalytic activity">
    <reaction evidence="11 13">
        <text>L-homoserine + ATP = O-phospho-L-homoserine + ADP + H(+)</text>
        <dbReference type="Rhea" id="RHEA:13985"/>
        <dbReference type="ChEBI" id="CHEBI:15378"/>
        <dbReference type="ChEBI" id="CHEBI:30616"/>
        <dbReference type="ChEBI" id="CHEBI:57476"/>
        <dbReference type="ChEBI" id="CHEBI:57590"/>
        <dbReference type="ChEBI" id="CHEBI:456216"/>
        <dbReference type="EC" id="2.7.1.39"/>
    </reaction>
</comment>
<dbReference type="Gene3D" id="3.30.70.890">
    <property type="entry name" value="GHMP kinase, C-terminal domain"/>
    <property type="match status" value="1"/>
</dbReference>
<dbReference type="PROSITE" id="PS00627">
    <property type="entry name" value="GHMP_KINASES_ATP"/>
    <property type="match status" value="1"/>
</dbReference>
<dbReference type="EC" id="2.7.1.39" evidence="3 13"/>
<evidence type="ECO:0000256" key="3">
    <source>
        <dbReference type="ARBA" id="ARBA00012078"/>
    </source>
</evidence>
<dbReference type="InterPro" id="IPR036554">
    <property type="entry name" value="GHMP_kinase_C_sf"/>
</dbReference>
<dbReference type="Proteomes" id="UP000183687">
    <property type="component" value="Unassembled WGS sequence"/>
</dbReference>
<dbReference type="Gene3D" id="3.30.230.10">
    <property type="match status" value="1"/>
</dbReference>
<feature type="domain" description="GHMP kinase C-terminal" evidence="15">
    <location>
        <begin position="240"/>
        <end position="305"/>
    </location>
</feature>
<sequence length="328" mass="35013">MICVTVPATSANLGVGFDCLGMALDLYARFSFERSDTLMIDGCEPRFCNNNNLVWTSFCDTLTRLGHAPFPVHITIDSDIPLSGGLGSSACCIVAGVVAAQLLSGLPYNQAFTLDMATKLEGHPDNVAPAIMGGLVSSFTAFTASVGSANTDDKDANLQVDADASDKNADSCSHSKVFSTHFAICNQLHFITIAPPYEVRTADARRVLPTTVPFEDAVWQMGRVVGVIDALTSGKMDVFAAANADRLHEPYRKQLIADYDQLRACVLAHGADGFMISGSGSSMIAVAHEQKTAQALIDAICSSYPSYWVRDLHAAQTGVRFKDSADKS</sequence>
<dbReference type="InterPro" id="IPR000870">
    <property type="entry name" value="Homoserine_kinase"/>
</dbReference>
<dbReference type="PIRSF" id="PIRSF000676">
    <property type="entry name" value="Homoser_kin"/>
    <property type="match status" value="1"/>
</dbReference>
<evidence type="ECO:0000256" key="6">
    <source>
        <dbReference type="ARBA" id="ARBA00022679"/>
    </source>
</evidence>
<organism evidence="16 17">
    <name type="scientific">Atopobium minutum</name>
    <dbReference type="NCBI Taxonomy" id="1381"/>
    <lineage>
        <taxon>Bacteria</taxon>
        <taxon>Bacillati</taxon>
        <taxon>Actinomycetota</taxon>
        <taxon>Coriobacteriia</taxon>
        <taxon>Coriobacteriales</taxon>
        <taxon>Atopobiaceae</taxon>
        <taxon>Atopobium</taxon>
    </lineage>
</organism>
<name>A0AB38A5C4_9ACTN</name>
<evidence type="ECO:0000313" key="17">
    <source>
        <dbReference type="Proteomes" id="UP000183687"/>
    </source>
</evidence>
<dbReference type="InterPro" id="IPR020568">
    <property type="entry name" value="Ribosomal_Su5_D2-typ_SF"/>
</dbReference>
<evidence type="ECO:0000259" key="15">
    <source>
        <dbReference type="Pfam" id="PF08544"/>
    </source>
</evidence>
<evidence type="ECO:0000256" key="2">
    <source>
        <dbReference type="ARBA" id="ARBA00007370"/>
    </source>
</evidence>
<dbReference type="Pfam" id="PF08544">
    <property type="entry name" value="GHMP_kinases_C"/>
    <property type="match status" value="1"/>
</dbReference>
<dbReference type="HAMAP" id="MF_00384">
    <property type="entry name" value="Homoser_kinase"/>
    <property type="match status" value="1"/>
</dbReference>
<dbReference type="GO" id="GO:0005524">
    <property type="term" value="F:ATP binding"/>
    <property type="evidence" value="ECO:0007669"/>
    <property type="project" value="UniProtKB-UniRule"/>
</dbReference>
<evidence type="ECO:0000313" key="16">
    <source>
        <dbReference type="EMBL" id="SEB49908.1"/>
    </source>
</evidence>
<comment type="caution">
    <text evidence="16">The sequence shown here is derived from an EMBL/GenBank/DDBJ whole genome shotgun (WGS) entry which is preliminary data.</text>
</comment>
<reference evidence="16 17" key="1">
    <citation type="submission" date="2016-10" db="EMBL/GenBank/DDBJ databases">
        <authorList>
            <person name="Varghese N."/>
            <person name="Submissions S."/>
        </authorList>
    </citation>
    <scope>NUCLEOTIDE SEQUENCE [LARGE SCALE GENOMIC DNA]</scope>
    <source>
        <strain evidence="16 17">DSM 20586</strain>
    </source>
</reference>
<dbReference type="SUPFAM" id="SSF55060">
    <property type="entry name" value="GHMP Kinase, C-terminal domain"/>
    <property type="match status" value="1"/>
</dbReference>
<dbReference type="Pfam" id="PF00288">
    <property type="entry name" value="GHMP_kinases_N"/>
    <property type="match status" value="1"/>
</dbReference>
<dbReference type="InterPro" id="IPR014721">
    <property type="entry name" value="Ribsml_uS5_D2-typ_fold_subgr"/>
</dbReference>
<evidence type="ECO:0000256" key="5">
    <source>
        <dbReference type="ARBA" id="ARBA00022605"/>
    </source>
</evidence>
<evidence type="ECO:0000256" key="11">
    <source>
        <dbReference type="ARBA" id="ARBA00049375"/>
    </source>
</evidence>
<dbReference type="GO" id="GO:0004413">
    <property type="term" value="F:homoserine kinase activity"/>
    <property type="evidence" value="ECO:0007669"/>
    <property type="project" value="UniProtKB-UniRule"/>
</dbReference>
<dbReference type="InterPro" id="IPR006204">
    <property type="entry name" value="GHMP_kinase_N_dom"/>
</dbReference>
<feature type="domain" description="GHMP kinase N-terminal" evidence="14">
    <location>
        <begin position="53"/>
        <end position="134"/>
    </location>
</feature>
<dbReference type="RefSeq" id="WP_002563409.1">
    <property type="nucleotide sequence ID" value="NZ_CALJSN010000006.1"/>
</dbReference>
<evidence type="ECO:0000256" key="1">
    <source>
        <dbReference type="ARBA" id="ARBA00005015"/>
    </source>
</evidence>
<dbReference type="PRINTS" id="PR00958">
    <property type="entry name" value="HOMSERKINASE"/>
</dbReference>
<evidence type="ECO:0000256" key="10">
    <source>
        <dbReference type="ARBA" id="ARBA00022840"/>
    </source>
</evidence>
<dbReference type="AlphaFoldDB" id="A0AB38A5C4"/>
<dbReference type="NCBIfam" id="TIGR00191">
    <property type="entry name" value="thrB"/>
    <property type="match status" value="1"/>
</dbReference>
<keyword evidence="10 13" id="KW-0067">ATP-binding</keyword>
<feature type="binding site" evidence="13">
    <location>
        <begin position="81"/>
        <end position="91"/>
    </location>
    <ligand>
        <name>ATP</name>
        <dbReference type="ChEBI" id="CHEBI:30616"/>
    </ligand>
</feature>
<dbReference type="GO" id="GO:0009088">
    <property type="term" value="P:threonine biosynthetic process"/>
    <property type="evidence" value="ECO:0007669"/>
    <property type="project" value="UniProtKB-UniRule"/>
</dbReference>
<dbReference type="GO" id="GO:0005737">
    <property type="term" value="C:cytoplasm"/>
    <property type="evidence" value="ECO:0007669"/>
    <property type="project" value="UniProtKB-SubCell"/>
</dbReference>
<gene>
    <name evidence="13" type="primary">thrB</name>
    <name evidence="16" type="ORF">SAMN04489746_0419</name>
</gene>
<dbReference type="InterPro" id="IPR006203">
    <property type="entry name" value="GHMP_knse_ATP-bd_CS"/>
</dbReference>
<dbReference type="PANTHER" id="PTHR20861:SF1">
    <property type="entry name" value="HOMOSERINE KINASE"/>
    <property type="match status" value="1"/>
</dbReference>
<evidence type="ECO:0000256" key="12">
    <source>
        <dbReference type="ARBA" id="ARBA00049954"/>
    </source>
</evidence>
<evidence type="ECO:0000256" key="9">
    <source>
        <dbReference type="ARBA" id="ARBA00022777"/>
    </source>
</evidence>
<dbReference type="SUPFAM" id="SSF54211">
    <property type="entry name" value="Ribosomal protein S5 domain 2-like"/>
    <property type="match status" value="1"/>
</dbReference>
<evidence type="ECO:0000256" key="7">
    <source>
        <dbReference type="ARBA" id="ARBA00022697"/>
    </source>
</evidence>